<dbReference type="EMBL" id="UINC01112967">
    <property type="protein sequence ID" value="SVC82273.1"/>
    <property type="molecule type" value="Genomic_DNA"/>
</dbReference>
<evidence type="ECO:0000313" key="1">
    <source>
        <dbReference type="EMBL" id="SVC82273.1"/>
    </source>
</evidence>
<accession>A0A382Q9L5</accession>
<feature type="non-terminal residue" evidence="1">
    <location>
        <position position="39"/>
    </location>
</feature>
<reference evidence="1" key="1">
    <citation type="submission" date="2018-05" db="EMBL/GenBank/DDBJ databases">
        <authorList>
            <person name="Lanie J.A."/>
            <person name="Ng W.-L."/>
            <person name="Kazmierczak K.M."/>
            <person name="Andrzejewski T.M."/>
            <person name="Davidsen T.M."/>
            <person name="Wayne K.J."/>
            <person name="Tettelin H."/>
            <person name="Glass J.I."/>
            <person name="Rusch D."/>
            <person name="Podicherti R."/>
            <person name="Tsui H.-C.T."/>
            <person name="Winkler M.E."/>
        </authorList>
    </citation>
    <scope>NUCLEOTIDE SEQUENCE</scope>
</reference>
<organism evidence="1">
    <name type="scientific">marine metagenome</name>
    <dbReference type="NCBI Taxonomy" id="408172"/>
    <lineage>
        <taxon>unclassified sequences</taxon>
        <taxon>metagenomes</taxon>
        <taxon>ecological metagenomes</taxon>
    </lineage>
</organism>
<name>A0A382Q9L5_9ZZZZ</name>
<proteinExistence type="predicted"/>
<dbReference type="AlphaFoldDB" id="A0A382Q9L5"/>
<gene>
    <name evidence="1" type="ORF">METZ01_LOCUS335127</name>
</gene>
<protein>
    <submittedName>
        <fullName evidence="1">Uncharacterized protein</fullName>
    </submittedName>
</protein>
<sequence length="39" mass="4591">MTFVQSSRGLDNRSSLFQLKIIDKLFLTGKKMKMRRCLV</sequence>